<dbReference type="InterPro" id="IPR024478">
    <property type="entry name" value="HlyB_4HB_MCP"/>
</dbReference>
<evidence type="ECO:0000256" key="3">
    <source>
        <dbReference type="PROSITE-ProRule" id="PRU00284"/>
    </source>
</evidence>
<proteinExistence type="inferred from homology"/>
<dbReference type="PANTHER" id="PTHR43531">
    <property type="entry name" value="PROTEIN ICFG"/>
    <property type="match status" value="1"/>
</dbReference>
<dbReference type="RefSeq" id="WP_314510907.1">
    <property type="nucleotide sequence ID" value="NZ_JASJOU010000003.1"/>
</dbReference>
<dbReference type="EMBL" id="JASJOU010000003">
    <property type="protein sequence ID" value="MDJ1501420.1"/>
    <property type="molecule type" value="Genomic_DNA"/>
</dbReference>
<dbReference type="Pfam" id="PF00672">
    <property type="entry name" value="HAMP"/>
    <property type="match status" value="1"/>
</dbReference>
<dbReference type="PROSITE" id="PS50111">
    <property type="entry name" value="CHEMOTAXIS_TRANSDUC_2"/>
    <property type="match status" value="1"/>
</dbReference>
<organism evidence="8 9">
    <name type="scientific">Xanthocytophaga agilis</name>
    <dbReference type="NCBI Taxonomy" id="3048010"/>
    <lineage>
        <taxon>Bacteria</taxon>
        <taxon>Pseudomonadati</taxon>
        <taxon>Bacteroidota</taxon>
        <taxon>Cytophagia</taxon>
        <taxon>Cytophagales</taxon>
        <taxon>Rhodocytophagaceae</taxon>
        <taxon>Xanthocytophaga</taxon>
    </lineage>
</organism>
<dbReference type="SUPFAM" id="SSF58104">
    <property type="entry name" value="Methyl-accepting chemotaxis protein (MCP) signaling domain"/>
    <property type="match status" value="1"/>
</dbReference>
<evidence type="ECO:0000256" key="4">
    <source>
        <dbReference type="SAM" id="Coils"/>
    </source>
</evidence>
<dbReference type="GO" id="GO:0007165">
    <property type="term" value="P:signal transduction"/>
    <property type="evidence" value="ECO:0007669"/>
    <property type="project" value="UniProtKB-KW"/>
</dbReference>
<evidence type="ECO:0000256" key="1">
    <source>
        <dbReference type="ARBA" id="ARBA00022500"/>
    </source>
</evidence>
<dbReference type="AlphaFoldDB" id="A0AAE3UDN8"/>
<feature type="coiled-coil region" evidence="4">
    <location>
        <begin position="511"/>
        <end position="538"/>
    </location>
</feature>
<dbReference type="CDD" id="cd06225">
    <property type="entry name" value="HAMP"/>
    <property type="match status" value="1"/>
</dbReference>
<keyword evidence="9" id="KW-1185">Reference proteome</keyword>
<evidence type="ECO:0000259" key="6">
    <source>
        <dbReference type="PROSITE" id="PS50111"/>
    </source>
</evidence>
<evidence type="ECO:0000256" key="5">
    <source>
        <dbReference type="SAM" id="Phobius"/>
    </source>
</evidence>
<comment type="caution">
    <text evidence="8">The sequence shown here is derived from an EMBL/GenBank/DDBJ whole genome shotgun (WGS) entry which is preliminary data.</text>
</comment>
<dbReference type="SMART" id="SM00283">
    <property type="entry name" value="MA"/>
    <property type="match status" value="1"/>
</dbReference>
<evidence type="ECO:0000313" key="9">
    <source>
        <dbReference type="Proteomes" id="UP001232063"/>
    </source>
</evidence>
<comment type="similarity">
    <text evidence="2">Belongs to the methyl-accepting chemotaxis (MCP) protein family.</text>
</comment>
<dbReference type="PRINTS" id="PR00260">
    <property type="entry name" value="CHEMTRNSDUCR"/>
</dbReference>
<protein>
    <submittedName>
        <fullName evidence="8">HAMP domain-containing methyl-accepting chemotaxis protein</fullName>
    </submittedName>
</protein>
<keyword evidence="5" id="KW-1133">Transmembrane helix</keyword>
<dbReference type="Proteomes" id="UP001232063">
    <property type="component" value="Unassembled WGS sequence"/>
</dbReference>
<accession>A0AAE3UDN8</accession>
<dbReference type="PANTHER" id="PTHR43531:SF11">
    <property type="entry name" value="METHYL-ACCEPTING CHEMOTAXIS PROTEIN 3"/>
    <property type="match status" value="1"/>
</dbReference>
<keyword evidence="5" id="KW-0812">Transmembrane</keyword>
<dbReference type="GO" id="GO:0006935">
    <property type="term" value="P:chemotaxis"/>
    <property type="evidence" value="ECO:0007669"/>
    <property type="project" value="UniProtKB-KW"/>
</dbReference>
<dbReference type="Pfam" id="PF00015">
    <property type="entry name" value="MCPsignal"/>
    <property type="match status" value="1"/>
</dbReference>
<keyword evidence="4" id="KW-0175">Coiled coil</keyword>
<feature type="domain" description="Methyl-accepting transducer" evidence="6">
    <location>
        <begin position="307"/>
        <end position="522"/>
    </location>
</feature>
<keyword evidence="3" id="KW-0807">Transducer</keyword>
<evidence type="ECO:0000313" key="8">
    <source>
        <dbReference type="EMBL" id="MDJ1501420.1"/>
    </source>
</evidence>
<keyword evidence="1" id="KW-0145">Chemotaxis</keyword>
<feature type="coiled-coil region" evidence="4">
    <location>
        <begin position="82"/>
        <end position="109"/>
    </location>
</feature>
<feature type="transmembrane region" description="Helical" evidence="5">
    <location>
        <begin position="192"/>
        <end position="211"/>
    </location>
</feature>
<dbReference type="InterPro" id="IPR004089">
    <property type="entry name" value="MCPsignal_dom"/>
</dbReference>
<dbReference type="Pfam" id="PF12729">
    <property type="entry name" value="4HB_MCP_1"/>
    <property type="match status" value="1"/>
</dbReference>
<dbReference type="InterPro" id="IPR004090">
    <property type="entry name" value="Chemotax_Me-accpt_rcpt"/>
</dbReference>
<feature type="domain" description="HAMP" evidence="7">
    <location>
        <begin position="212"/>
        <end position="264"/>
    </location>
</feature>
<dbReference type="InterPro" id="IPR051310">
    <property type="entry name" value="MCP_chemotaxis"/>
</dbReference>
<name>A0AAE3UDN8_9BACT</name>
<dbReference type="InterPro" id="IPR003660">
    <property type="entry name" value="HAMP_dom"/>
</dbReference>
<reference evidence="8" key="1">
    <citation type="submission" date="2023-05" db="EMBL/GenBank/DDBJ databases">
        <authorList>
            <person name="Zhang X."/>
        </authorList>
    </citation>
    <scope>NUCLEOTIDE SEQUENCE</scope>
    <source>
        <strain evidence="8">BD1B2-1</strain>
    </source>
</reference>
<evidence type="ECO:0000259" key="7">
    <source>
        <dbReference type="PROSITE" id="PS50885"/>
    </source>
</evidence>
<sequence>MQFSIKAKLILAFSVLLFLSATIFFLGNRNTSTINTRVNEIVDVNARLITLSAKIAEDVQFITKREKDIIITRDRDQMQDWIDDSEARNEEMNKRLEELQSLSSKEDKELIEQFLIVWKDYNKNFTKIKHLAFTVNTDSSNQAAYTLSSTVTRKVTVDATTIMSKIVKRNEESLSKAKEETAAIYEHGQTNMFILIIVGALISAGIIFWIITSLKKSLQQAQNAITSLAAGNFSITIDKYNQDEIGALLDQIRYMVGKLNNSVSLAKRVSEGDLSLDQNHKIEGELDTALNEMVVRLRDIMGIIMQGADNIASASLQMSSSAQQVSQGATEQAASIEEVSTSIEQMTSNINQNTDNAQQTEKIALQAADDINNGNQSVGNTVSSMKTIAEKITIVGEISRQTNLLALNAAVEAARAGEHGKGFAVVAAEVRKLAERSQLAALEIDELSKASVVTAEMSGNILEQLVPNIQKTSRLVQEISAASIEQNSGAEQISMAIQQLNQVIQQNAASSEEMATSAEELSAQAEQLKEAIAFFRIEKNSYQKIQKITEKNNKSIRTSFTPVQTKNTTNVPKASTKGVTIHMGEDNLDEEYEKY</sequence>
<dbReference type="SMART" id="SM00304">
    <property type="entry name" value="HAMP"/>
    <property type="match status" value="1"/>
</dbReference>
<dbReference type="Gene3D" id="1.10.287.950">
    <property type="entry name" value="Methyl-accepting chemotaxis protein"/>
    <property type="match status" value="1"/>
</dbReference>
<dbReference type="GO" id="GO:0005886">
    <property type="term" value="C:plasma membrane"/>
    <property type="evidence" value="ECO:0007669"/>
    <property type="project" value="TreeGrafter"/>
</dbReference>
<evidence type="ECO:0000256" key="2">
    <source>
        <dbReference type="ARBA" id="ARBA00029447"/>
    </source>
</evidence>
<dbReference type="GO" id="GO:0004888">
    <property type="term" value="F:transmembrane signaling receptor activity"/>
    <property type="evidence" value="ECO:0007669"/>
    <property type="project" value="InterPro"/>
</dbReference>
<dbReference type="PROSITE" id="PS50885">
    <property type="entry name" value="HAMP"/>
    <property type="match status" value="1"/>
</dbReference>
<dbReference type="Gene3D" id="6.10.340.10">
    <property type="match status" value="1"/>
</dbReference>
<keyword evidence="5" id="KW-0472">Membrane</keyword>
<gene>
    <name evidence="8" type="ORF">QNI22_12215</name>
</gene>